<protein>
    <submittedName>
        <fullName evidence="2">Uncharacterized protein</fullName>
    </submittedName>
</protein>
<proteinExistence type="predicted"/>
<feature type="compositionally biased region" description="Basic and acidic residues" evidence="1">
    <location>
        <begin position="191"/>
        <end position="204"/>
    </location>
</feature>
<sequence length="218" mass="24908">MIFAHDRDVPADPFDHLARQPGVLRLLPFLFEVFVVILPDEIFRLVHGITDHIRVAREFFDRVGQQRLAPGETGSGRRFPEALETEGGGIGVVHEDAYVNADQQCHIGEAGIVFDLLQRRQHCFLTGFFIKFVPRQRNQAEVGEITARGQKIRVHRPEFAGFADTAGVVGAQREKRLALEPDGRQRFRFRPERRGGSYEQRRQNCDGQQQHGRERMAV</sequence>
<evidence type="ECO:0000313" key="2">
    <source>
        <dbReference type="EMBL" id="MPM67225.1"/>
    </source>
</evidence>
<evidence type="ECO:0000256" key="1">
    <source>
        <dbReference type="SAM" id="MobiDB-lite"/>
    </source>
</evidence>
<organism evidence="2">
    <name type="scientific">bioreactor metagenome</name>
    <dbReference type="NCBI Taxonomy" id="1076179"/>
    <lineage>
        <taxon>unclassified sequences</taxon>
        <taxon>metagenomes</taxon>
        <taxon>ecological metagenomes</taxon>
    </lineage>
</organism>
<name>A0A645BPL7_9ZZZZ</name>
<gene>
    <name evidence="2" type="ORF">SDC9_114142</name>
</gene>
<reference evidence="2" key="1">
    <citation type="submission" date="2019-08" db="EMBL/GenBank/DDBJ databases">
        <authorList>
            <person name="Kucharzyk K."/>
            <person name="Murdoch R.W."/>
            <person name="Higgins S."/>
            <person name="Loffler F."/>
        </authorList>
    </citation>
    <scope>NUCLEOTIDE SEQUENCE</scope>
</reference>
<feature type="region of interest" description="Disordered" evidence="1">
    <location>
        <begin position="191"/>
        <end position="218"/>
    </location>
</feature>
<accession>A0A645BPL7</accession>
<dbReference type="AlphaFoldDB" id="A0A645BPL7"/>
<dbReference type="EMBL" id="VSSQ01021562">
    <property type="protein sequence ID" value="MPM67225.1"/>
    <property type="molecule type" value="Genomic_DNA"/>
</dbReference>
<comment type="caution">
    <text evidence="2">The sequence shown here is derived from an EMBL/GenBank/DDBJ whole genome shotgun (WGS) entry which is preliminary data.</text>
</comment>